<proteinExistence type="predicted"/>
<name>A0A1T4UDR6_9GAMM</name>
<sequence length="47" mass="5319">MCTIFAGQDTTNYAFHTRSIRLGGHCTSVRLEKKFGKFSTILRALKI</sequence>
<gene>
    <name evidence="2" type="ORF">SAMN02745132_01467</name>
</gene>
<dbReference type="Gene3D" id="1.10.3990.20">
    <property type="entry name" value="protein bp1543"/>
    <property type="match status" value="1"/>
</dbReference>
<evidence type="ECO:0000259" key="1">
    <source>
        <dbReference type="Pfam" id="PF13467"/>
    </source>
</evidence>
<evidence type="ECO:0000313" key="3">
    <source>
        <dbReference type="Proteomes" id="UP000190162"/>
    </source>
</evidence>
<accession>A0A1T4UDR6</accession>
<dbReference type="AlphaFoldDB" id="A0A1T4UDR6"/>
<evidence type="ECO:0000313" key="2">
    <source>
        <dbReference type="EMBL" id="SKA50783.1"/>
    </source>
</evidence>
<protein>
    <recommendedName>
        <fullName evidence="1">Ribbon-helix-helix domain-containing protein</fullName>
    </recommendedName>
</protein>
<feature type="domain" description="Ribbon-helix-helix" evidence="1">
    <location>
        <begin position="16"/>
        <end position="35"/>
    </location>
</feature>
<dbReference type="InterPro" id="IPR038268">
    <property type="entry name" value="RHH_sf"/>
</dbReference>
<keyword evidence="3" id="KW-1185">Reference proteome</keyword>
<dbReference type="EMBL" id="FUXU01000013">
    <property type="protein sequence ID" value="SKA50783.1"/>
    <property type="molecule type" value="Genomic_DNA"/>
</dbReference>
<organism evidence="2 3">
    <name type="scientific">Enterovibrio nigricans DSM 22720</name>
    <dbReference type="NCBI Taxonomy" id="1121868"/>
    <lineage>
        <taxon>Bacteria</taxon>
        <taxon>Pseudomonadati</taxon>
        <taxon>Pseudomonadota</taxon>
        <taxon>Gammaproteobacteria</taxon>
        <taxon>Vibrionales</taxon>
        <taxon>Vibrionaceae</taxon>
        <taxon>Enterovibrio</taxon>
    </lineage>
</organism>
<dbReference type="Proteomes" id="UP000190162">
    <property type="component" value="Unassembled WGS sequence"/>
</dbReference>
<dbReference type="InterPro" id="IPR027373">
    <property type="entry name" value="RHH_dom"/>
</dbReference>
<dbReference type="Pfam" id="PF13467">
    <property type="entry name" value="RHH_4"/>
    <property type="match status" value="1"/>
</dbReference>
<reference evidence="3" key="1">
    <citation type="submission" date="2017-02" db="EMBL/GenBank/DDBJ databases">
        <authorList>
            <person name="Varghese N."/>
            <person name="Submissions S."/>
        </authorList>
    </citation>
    <scope>NUCLEOTIDE SEQUENCE [LARGE SCALE GENOMIC DNA]</scope>
    <source>
        <strain evidence="3">DSM 22720</strain>
    </source>
</reference>